<evidence type="ECO:0000313" key="1">
    <source>
        <dbReference type="EMBL" id="EFU80977.1"/>
    </source>
</evidence>
<reference evidence="1 2" key="1">
    <citation type="submission" date="2010-12" db="EMBL/GenBank/DDBJ databases">
        <authorList>
            <person name="Muzny D."/>
            <person name="Qin X."/>
            <person name="Deng J."/>
            <person name="Jiang H."/>
            <person name="Liu Y."/>
            <person name="Qu J."/>
            <person name="Song X.-Z."/>
            <person name="Zhang L."/>
            <person name="Thornton R."/>
            <person name="Coyle M."/>
            <person name="Francisco L."/>
            <person name="Jackson L."/>
            <person name="Javaid M."/>
            <person name="Korchina V."/>
            <person name="Kovar C."/>
            <person name="Mata R."/>
            <person name="Mathew T."/>
            <person name="Ngo R."/>
            <person name="Nguyen L."/>
            <person name="Nguyen N."/>
            <person name="Okwuonu G."/>
            <person name="Ongeri F."/>
            <person name="Pham C."/>
            <person name="Simmons D."/>
            <person name="Wilczek-Boney K."/>
            <person name="Hale W."/>
            <person name="Jakkamsetti A."/>
            <person name="Pham P."/>
            <person name="Ruth R."/>
            <person name="San Lucas F."/>
            <person name="Warren J."/>
            <person name="Zhang J."/>
            <person name="Zhao Z."/>
            <person name="Zhou C."/>
            <person name="Zhu D."/>
            <person name="Lee S."/>
            <person name="Bess C."/>
            <person name="Blankenburg K."/>
            <person name="Forbes L."/>
            <person name="Fu Q."/>
            <person name="Gubbala S."/>
            <person name="Hirani K."/>
            <person name="Jayaseelan J.C."/>
            <person name="Lara F."/>
            <person name="Munidasa M."/>
            <person name="Palculict T."/>
            <person name="Patil S."/>
            <person name="Pu L.-L."/>
            <person name="Saada N."/>
            <person name="Tang L."/>
            <person name="Weissenberger G."/>
            <person name="Zhu Y."/>
            <person name="Hemphill L."/>
            <person name="Shang Y."/>
            <person name="Youmans B."/>
            <person name="Ayvaz T."/>
            <person name="Ross M."/>
            <person name="Santibanez J."/>
            <person name="Aqrawi P."/>
            <person name="Gross S."/>
            <person name="Joshi V."/>
            <person name="Fowler G."/>
            <person name="Nazareth L."/>
            <person name="Reid J."/>
            <person name="Worley K."/>
            <person name="Petrosino J."/>
            <person name="Highlander S."/>
            <person name="Gibbs R."/>
        </authorList>
    </citation>
    <scope>NUCLEOTIDE SEQUENCE [LARGE SCALE GENOMIC DNA]</scope>
    <source>
        <strain evidence="1 2">ATCC 51333</strain>
    </source>
</reference>
<proteinExistence type="predicted"/>
<gene>
    <name evidence="1" type="ORF">HMPREF0388_0129</name>
</gene>
<evidence type="ECO:0000313" key="2">
    <source>
        <dbReference type="Proteomes" id="UP000005573"/>
    </source>
</evidence>
<comment type="caution">
    <text evidence="1">The sequence shown here is derived from an EMBL/GenBank/DDBJ whole genome shotgun (WGS) entry which is preliminary data.</text>
</comment>
<dbReference type="HOGENOM" id="CLU_923815_0_0_11"/>
<dbReference type="Proteomes" id="UP000005573">
    <property type="component" value="Unassembled WGS sequence"/>
</dbReference>
<dbReference type="RefSeq" id="WP_004008601.1">
    <property type="nucleotide sequence ID" value="NZ_GL622340.1"/>
</dbReference>
<dbReference type="AlphaFoldDB" id="E6LW92"/>
<sequence length="301" mass="32854">MEDSDLIRLATQLPVSQLGDQLLHLQPGSRLGLYLLELSNQSITPAMVATAEQALNRPLAWILSQLRQSCAGLDMQDFVELVQHPGPDLLDFVLPRDSSRSDCSDGADLAAGEYISSAVSPQPVRREQDNLVQIKAARPHPSLDANHLPDEFVDALSSSLQAYFLMAVKSKLINLVGSQVMLSLMGIRQLRSPQPILPMVAFALSDSDEDEFFLRLIIGALAQAFASCDWAESTDSRMVAVDLLHEMGQSATPEAVGEAVEVFNNFLFSAGCLNSRGEVDLRAHTPMVLLQYLVSEALQPK</sequence>
<accession>E6LW92</accession>
<organism evidence="1 2">
    <name type="scientific">Mobiluncus curtisii ATCC 51333</name>
    <dbReference type="NCBI Taxonomy" id="887326"/>
    <lineage>
        <taxon>Bacteria</taxon>
        <taxon>Bacillati</taxon>
        <taxon>Actinomycetota</taxon>
        <taxon>Actinomycetes</taxon>
        <taxon>Actinomycetales</taxon>
        <taxon>Actinomycetaceae</taxon>
        <taxon>Mobiluncus</taxon>
    </lineage>
</organism>
<dbReference type="EMBL" id="AEPY01000001">
    <property type="protein sequence ID" value="EFU80977.1"/>
    <property type="molecule type" value="Genomic_DNA"/>
</dbReference>
<name>E6LW92_9ACTO</name>
<protein>
    <submittedName>
        <fullName evidence="1">Uncharacterized protein</fullName>
    </submittedName>
</protein>